<reference evidence="2" key="1">
    <citation type="submission" date="2021-12" db="EMBL/GenBank/DDBJ databases">
        <authorList>
            <person name="Rodrigo-Torres L."/>
            <person name="Arahal R. D."/>
            <person name="Lucena T."/>
        </authorList>
    </citation>
    <scope>NUCLEOTIDE SEQUENCE</scope>
    <source>
        <strain evidence="2">CECT 8419</strain>
    </source>
</reference>
<dbReference type="InterPro" id="IPR036291">
    <property type="entry name" value="NAD(P)-bd_dom_sf"/>
</dbReference>
<comment type="caution">
    <text evidence="2">The sequence shown here is derived from an EMBL/GenBank/DDBJ whole genome shotgun (WGS) entry which is preliminary data.</text>
</comment>
<dbReference type="GO" id="GO:0004316">
    <property type="term" value="F:3-oxoacyl-[acyl-carrier-protein] reductase (NADPH) activity"/>
    <property type="evidence" value="ECO:0007669"/>
    <property type="project" value="UniProtKB-EC"/>
</dbReference>
<dbReference type="EC" id="1.1.1.100" evidence="2"/>
<evidence type="ECO:0000256" key="1">
    <source>
        <dbReference type="ARBA" id="ARBA00006484"/>
    </source>
</evidence>
<name>A0ABM9B4Q4_9BACT</name>
<dbReference type="PRINTS" id="PR00081">
    <property type="entry name" value="GDHRDH"/>
</dbReference>
<dbReference type="Pfam" id="PF13561">
    <property type="entry name" value="adh_short_C2"/>
    <property type="match status" value="1"/>
</dbReference>
<evidence type="ECO:0000313" key="3">
    <source>
        <dbReference type="Proteomes" id="UP000837803"/>
    </source>
</evidence>
<dbReference type="PANTHER" id="PTHR42879">
    <property type="entry name" value="3-OXOACYL-(ACYL-CARRIER-PROTEIN) REDUCTASE"/>
    <property type="match status" value="1"/>
</dbReference>
<keyword evidence="3" id="KW-1185">Reference proteome</keyword>
<dbReference type="InterPro" id="IPR002347">
    <property type="entry name" value="SDR_fam"/>
</dbReference>
<dbReference type="Proteomes" id="UP000837803">
    <property type="component" value="Unassembled WGS sequence"/>
</dbReference>
<comment type="similarity">
    <text evidence="1">Belongs to the short-chain dehydrogenases/reductases (SDR) family.</text>
</comment>
<dbReference type="RefSeq" id="WP_238752128.1">
    <property type="nucleotide sequence ID" value="NZ_CAKLPZ010000004.1"/>
</dbReference>
<protein>
    <submittedName>
        <fullName evidence="2">3-oxoacyl-[acyl-carrier-protein] reductase FabG</fullName>
        <ecNumber evidence="2">1.1.1.100</ecNumber>
    </submittedName>
</protein>
<dbReference type="EMBL" id="CAKLPZ010000004">
    <property type="protein sequence ID" value="CAH1002255.1"/>
    <property type="molecule type" value="Genomic_DNA"/>
</dbReference>
<organism evidence="2 3">
    <name type="scientific">Neolewinella maritima</name>
    <dbReference type="NCBI Taxonomy" id="1383882"/>
    <lineage>
        <taxon>Bacteria</taxon>
        <taxon>Pseudomonadati</taxon>
        <taxon>Bacteroidota</taxon>
        <taxon>Saprospiria</taxon>
        <taxon>Saprospirales</taxon>
        <taxon>Lewinellaceae</taxon>
        <taxon>Neolewinella</taxon>
    </lineage>
</organism>
<evidence type="ECO:0000313" key="2">
    <source>
        <dbReference type="EMBL" id="CAH1002255.1"/>
    </source>
</evidence>
<dbReference type="Gene3D" id="3.40.50.720">
    <property type="entry name" value="NAD(P)-binding Rossmann-like Domain"/>
    <property type="match status" value="1"/>
</dbReference>
<keyword evidence="2" id="KW-0560">Oxidoreductase</keyword>
<dbReference type="SUPFAM" id="SSF51735">
    <property type="entry name" value="NAD(P)-binding Rossmann-fold domains"/>
    <property type="match status" value="1"/>
</dbReference>
<dbReference type="InterPro" id="IPR050259">
    <property type="entry name" value="SDR"/>
</dbReference>
<gene>
    <name evidence="2" type="primary">fabG_6</name>
    <name evidence="2" type="ORF">LEM8419_03173</name>
</gene>
<dbReference type="PANTHER" id="PTHR42879:SF6">
    <property type="entry name" value="NADPH-DEPENDENT REDUCTASE BACG"/>
    <property type="match status" value="1"/>
</dbReference>
<sequence>MDLGLKGNTYAVGGASGGLGRAIAECLIGEGATVIGIARSRDTLADMATTHGDLFISHPADLTDGTAVRKLGDELIERSVAGCVFNSGGPPTGTIAALEMTDWDAAYASTLRWKIQLTKALLPMLREQRAGSLLYVESVSIKQPIDNLVLSNAFRAAVAGFVKTLTREEGAAGIRANILAPGYHATDRITTVLAKAAELQGIPEEQVKREFLAQVPLGTLGQPEDLAKMAAFLLSPTAQYITGQTISVDGGMTRFLTG</sequence>
<accession>A0ABM9B4Q4</accession>
<proteinExistence type="inferred from homology"/>